<protein>
    <submittedName>
        <fullName evidence="1">Uncharacterized protein</fullName>
    </submittedName>
</protein>
<dbReference type="AlphaFoldDB" id="A0A644XZF7"/>
<organism evidence="1">
    <name type="scientific">bioreactor metagenome</name>
    <dbReference type="NCBI Taxonomy" id="1076179"/>
    <lineage>
        <taxon>unclassified sequences</taxon>
        <taxon>metagenomes</taxon>
        <taxon>ecological metagenomes</taxon>
    </lineage>
</organism>
<sequence length="431" mass="49605">MLLIRPQQTGYSASTPYGDVVLQSGDHQALFDFVEADLAPFQQSFTSFFESRIDKASAACIGDGIQSVLARELCDRAREVHPLLGNDSYLDSLSTMLIDYLNALLIHRSIELTKEQYLKSAIHLSNPIFHHGIARGRIKAREELLEAQYNIYEKRDMKSLIGGHVHLVRLQKQLRLWLYWILDASAARFSKLTIDERCRLYRQVFNTSGISSDLIFTERFSWSRPQREILSVESYVQRPEEILEWQEGTGERKDYAKAFRELDGDAIELNGELDRYLKGAIDKAKQSDEVALFNEYEVNDFAHLVALEVRLMAGESTSVKRCRHCSRYFIAEKTTIEYCTRIAPGESAPCDVIGPKQSFSRLLEGDGALKAYNSAYKTFYARQRRGTMSEAEFSSWRDEAKRRLQDVREGKIALEEYTTWLKQDVRKWTAN</sequence>
<comment type="caution">
    <text evidence="1">The sequence shown here is derived from an EMBL/GenBank/DDBJ whole genome shotgun (WGS) entry which is preliminary data.</text>
</comment>
<dbReference type="Pfam" id="PF19553">
    <property type="entry name" value="DUF6076"/>
    <property type="match status" value="1"/>
</dbReference>
<reference evidence="1" key="1">
    <citation type="submission" date="2019-08" db="EMBL/GenBank/DDBJ databases">
        <authorList>
            <person name="Kucharzyk K."/>
            <person name="Murdoch R.W."/>
            <person name="Higgins S."/>
            <person name="Loffler F."/>
        </authorList>
    </citation>
    <scope>NUCLEOTIDE SEQUENCE</scope>
</reference>
<name>A0A644XZF7_9ZZZZ</name>
<proteinExistence type="predicted"/>
<dbReference type="EMBL" id="VSSQ01003627">
    <property type="protein sequence ID" value="MPM21620.1"/>
    <property type="molecule type" value="Genomic_DNA"/>
</dbReference>
<gene>
    <name evidence="1" type="ORF">SDC9_68064</name>
</gene>
<evidence type="ECO:0000313" key="1">
    <source>
        <dbReference type="EMBL" id="MPM21620.1"/>
    </source>
</evidence>
<dbReference type="InterPro" id="IPR045722">
    <property type="entry name" value="DUF6076"/>
</dbReference>
<accession>A0A644XZF7</accession>